<reference evidence="14" key="1">
    <citation type="submission" date="2023-07" db="EMBL/GenBank/DDBJ databases">
        <title>30 novel species of actinomycetes from the DSMZ collection.</title>
        <authorList>
            <person name="Nouioui I."/>
        </authorList>
    </citation>
    <scope>NUCLEOTIDE SEQUENCE [LARGE SCALE GENOMIC DNA]</scope>
    <source>
        <strain evidence="14">DSM 45834</strain>
    </source>
</reference>
<feature type="transmembrane region" description="Helical" evidence="12">
    <location>
        <begin position="265"/>
        <end position="284"/>
    </location>
</feature>
<accession>A0ABU2N8A9</accession>
<sequence length="534" mass="53868">MATHSTPEEGTVPPTDPGPGRAEPGSTQIDTQADAPTDTHPVPGHDGPGRHVAASTADAGHVSAAERAGPAASRAADFGIDTTTKTTSEAVRAYVQNLRNGELGSLPALLGLLALFIVFTALDSGGTFPSLLNLANLLQQGAGQTVIAMGLVFVLLIGEIDLAAGTASGLAASVLALHLVSGGNLLGAMGTTVFAVFVAIFAVAVALAAWLRIWTGAAFAGIGLLLLVVGFPPNAWLEILLAVCTGVVIGVLTGFLVAKFGMPAFVVTLALFIAWQGVILQLIGDGGTLGLRDPVLVAVANGSMSTAGSWLLFLVAAGGYAGVLLMRQVRRRKLGLVAQPTGLVLIKIAAVVLLAAVITFLLTLDRGPGTIRIAGVPYVVPIVLVLLVAGTYLLDRTRFGRHVYAVGGNREAARRAGINVVRIRATVFVISSALAAIGAIIYSSKVGSVSPASGGGNTLLFAVGAAVIGGTSLFGGRGRISNAVIGGAVLATVNNGLGLLGQPASVVFLVNGVVLLLAAGVDVLSRRRSAAAGR</sequence>
<keyword evidence="14" id="KW-1185">Reference proteome</keyword>
<dbReference type="Pfam" id="PF02653">
    <property type="entry name" value="BPD_transp_2"/>
    <property type="match status" value="1"/>
</dbReference>
<evidence type="ECO:0000256" key="2">
    <source>
        <dbReference type="ARBA" id="ARBA00022448"/>
    </source>
</evidence>
<protein>
    <recommendedName>
        <fullName evidence="10">Xylose transport system permease protein XylH</fullName>
    </recommendedName>
</protein>
<feature type="transmembrane region" description="Helical" evidence="12">
    <location>
        <begin position="162"/>
        <end position="180"/>
    </location>
</feature>
<keyword evidence="2" id="KW-0813">Transport</keyword>
<evidence type="ECO:0000256" key="6">
    <source>
        <dbReference type="ARBA" id="ARBA00022692"/>
    </source>
</evidence>
<feature type="transmembrane region" description="Helical" evidence="12">
    <location>
        <begin position="423"/>
        <end position="442"/>
    </location>
</feature>
<feature type="region of interest" description="Disordered" evidence="11">
    <location>
        <begin position="1"/>
        <end position="80"/>
    </location>
</feature>
<gene>
    <name evidence="13" type="ORF">RM445_11660</name>
</gene>
<keyword evidence="8 12" id="KW-0472">Membrane</keyword>
<evidence type="ECO:0000313" key="13">
    <source>
        <dbReference type="EMBL" id="MDT0350180.1"/>
    </source>
</evidence>
<feature type="transmembrane region" description="Helical" evidence="12">
    <location>
        <begin position="103"/>
        <end position="122"/>
    </location>
</feature>
<evidence type="ECO:0000256" key="4">
    <source>
        <dbReference type="ARBA" id="ARBA00022519"/>
    </source>
</evidence>
<comment type="caution">
    <text evidence="13">The sequence shown here is derived from an EMBL/GenBank/DDBJ whole genome shotgun (WGS) entry which is preliminary data.</text>
</comment>
<dbReference type="RefSeq" id="WP_311556201.1">
    <property type="nucleotide sequence ID" value="NZ_JAVREJ010000006.1"/>
</dbReference>
<keyword evidence="6 12" id="KW-0812">Transmembrane</keyword>
<dbReference type="PANTHER" id="PTHR32196">
    <property type="entry name" value="ABC TRANSPORTER PERMEASE PROTEIN YPHD-RELATED-RELATED"/>
    <property type="match status" value="1"/>
</dbReference>
<evidence type="ECO:0000256" key="12">
    <source>
        <dbReference type="SAM" id="Phobius"/>
    </source>
</evidence>
<feature type="transmembrane region" description="Helical" evidence="12">
    <location>
        <begin position="454"/>
        <end position="475"/>
    </location>
</feature>
<feature type="compositionally biased region" description="Low complexity" evidence="11">
    <location>
        <begin position="63"/>
        <end position="76"/>
    </location>
</feature>
<proteinExistence type="predicted"/>
<evidence type="ECO:0000313" key="14">
    <source>
        <dbReference type="Proteomes" id="UP001183202"/>
    </source>
</evidence>
<comment type="subcellular location">
    <subcellularLocation>
        <location evidence="1">Cell membrane</location>
        <topology evidence="1">Multi-pass membrane protein</topology>
    </subcellularLocation>
</comment>
<dbReference type="PANTHER" id="PTHR32196:SF32">
    <property type="entry name" value="XYLOSE TRANSPORT SYSTEM PERMEASE PROTEIN XYLH"/>
    <property type="match status" value="1"/>
</dbReference>
<feature type="transmembrane region" description="Helical" evidence="12">
    <location>
        <begin position="186"/>
        <end position="207"/>
    </location>
</feature>
<evidence type="ECO:0000256" key="7">
    <source>
        <dbReference type="ARBA" id="ARBA00022989"/>
    </source>
</evidence>
<evidence type="ECO:0000256" key="11">
    <source>
        <dbReference type="SAM" id="MobiDB-lite"/>
    </source>
</evidence>
<evidence type="ECO:0000256" key="8">
    <source>
        <dbReference type="ARBA" id="ARBA00023136"/>
    </source>
</evidence>
<evidence type="ECO:0000256" key="10">
    <source>
        <dbReference type="ARBA" id="ARBA00035686"/>
    </source>
</evidence>
<feature type="transmembrane region" description="Helical" evidence="12">
    <location>
        <begin position="304"/>
        <end position="323"/>
    </location>
</feature>
<feature type="transmembrane region" description="Helical" evidence="12">
    <location>
        <begin position="376"/>
        <end position="394"/>
    </location>
</feature>
<evidence type="ECO:0000256" key="9">
    <source>
        <dbReference type="ARBA" id="ARBA00035611"/>
    </source>
</evidence>
<dbReference type="EMBL" id="JAVREJ010000006">
    <property type="protein sequence ID" value="MDT0350180.1"/>
    <property type="molecule type" value="Genomic_DNA"/>
</dbReference>
<evidence type="ECO:0000256" key="3">
    <source>
        <dbReference type="ARBA" id="ARBA00022475"/>
    </source>
</evidence>
<feature type="transmembrane region" description="Helical" evidence="12">
    <location>
        <begin position="482"/>
        <end position="500"/>
    </location>
</feature>
<feature type="transmembrane region" description="Helical" evidence="12">
    <location>
        <begin position="214"/>
        <end position="233"/>
    </location>
</feature>
<dbReference type="InterPro" id="IPR001851">
    <property type="entry name" value="ABC_transp_permease"/>
</dbReference>
<keyword evidence="5" id="KW-0762">Sugar transport</keyword>
<evidence type="ECO:0000256" key="1">
    <source>
        <dbReference type="ARBA" id="ARBA00004651"/>
    </source>
</evidence>
<keyword evidence="3" id="KW-1003">Cell membrane</keyword>
<organism evidence="13 14">
    <name type="scientific">Pseudonocardia charpentierae</name>
    <dbReference type="NCBI Taxonomy" id="3075545"/>
    <lineage>
        <taxon>Bacteria</taxon>
        <taxon>Bacillati</taxon>
        <taxon>Actinomycetota</taxon>
        <taxon>Actinomycetes</taxon>
        <taxon>Pseudonocardiales</taxon>
        <taxon>Pseudonocardiaceae</taxon>
        <taxon>Pseudonocardia</taxon>
    </lineage>
</organism>
<keyword evidence="7 12" id="KW-1133">Transmembrane helix</keyword>
<keyword evidence="4" id="KW-0997">Cell inner membrane</keyword>
<name>A0ABU2N8A9_9PSEU</name>
<feature type="transmembrane region" description="Helical" evidence="12">
    <location>
        <begin position="239"/>
        <end position="258"/>
    </location>
</feature>
<dbReference type="Proteomes" id="UP001183202">
    <property type="component" value="Unassembled WGS sequence"/>
</dbReference>
<dbReference type="CDD" id="cd06579">
    <property type="entry name" value="TM_PBP1_transp_AraH_like"/>
    <property type="match status" value="1"/>
</dbReference>
<evidence type="ECO:0000256" key="5">
    <source>
        <dbReference type="ARBA" id="ARBA00022597"/>
    </source>
</evidence>
<feature type="transmembrane region" description="Helical" evidence="12">
    <location>
        <begin position="506"/>
        <end position="524"/>
    </location>
</feature>
<comment type="function">
    <text evidence="9">Part of the binding-protein-dependent transport system for D-xylose. Probably responsible for the translocation of the substrate across the membrane.</text>
</comment>
<feature type="transmembrane region" description="Helical" evidence="12">
    <location>
        <begin position="344"/>
        <end position="364"/>
    </location>
</feature>
<feature type="transmembrane region" description="Helical" evidence="12">
    <location>
        <begin position="137"/>
        <end position="157"/>
    </location>
</feature>